<evidence type="ECO:0000313" key="2">
    <source>
        <dbReference type="Proteomes" id="UP000001058"/>
    </source>
</evidence>
<dbReference type="InParanoid" id="D8U4D1"/>
<reference evidence="1 2" key="1">
    <citation type="journal article" date="2010" name="Science">
        <title>Genomic analysis of organismal complexity in the multicellular green alga Volvox carteri.</title>
        <authorList>
            <person name="Prochnik S.E."/>
            <person name="Umen J."/>
            <person name="Nedelcu A.M."/>
            <person name="Hallmann A."/>
            <person name="Miller S.M."/>
            <person name="Nishii I."/>
            <person name="Ferris P."/>
            <person name="Kuo A."/>
            <person name="Mitros T."/>
            <person name="Fritz-Laylin L.K."/>
            <person name="Hellsten U."/>
            <person name="Chapman J."/>
            <person name="Simakov O."/>
            <person name="Rensing S.A."/>
            <person name="Terry A."/>
            <person name="Pangilinan J."/>
            <person name="Kapitonov V."/>
            <person name="Jurka J."/>
            <person name="Salamov A."/>
            <person name="Shapiro H."/>
            <person name="Schmutz J."/>
            <person name="Grimwood J."/>
            <person name="Lindquist E."/>
            <person name="Lucas S."/>
            <person name="Grigoriev I.V."/>
            <person name="Schmitt R."/>
            <person name="Kirk D."/>
            <person name="Rokhsar D.S."/>
        </authorList>
    </citation>
    <scope>NUCLEOTIDE SEQUENCE [LARGE SCALE GENOMIC DNA]</scope>
    <source>
        <strain evidence="2">f. Nagariensis / Eve</strain>
    </source>
</reference>
<evidence type="ECO:0000313" key="1">
    <source>
        <dbReference type="EMBL" id="EFJ45383.1"/>
    </source>
</evidence>
<dbReference type="EMBL" id="GL378357">
    <property type="protein sequence ID" value="EFJ45383.1"/>
    <property type="molecule type" value="Genomic_DNA"/>
</dbReference>
<keyword evidence="2" id="KW-1185">Reference proteome</keyword>
<dbReference type="AlphaFoldDB" id="D8U4D1"/>
<protein>
    <submittedName>
        <fullName evidence="1">Uncharacterized protein</fullName>
    </submittedName>
</protein>
<dbReference type="KEGG" id="vcn:VOLCADRAFT_94187"/>
<feature type="non-terminal residue" evidence="1">
    <location>
        <position position="1"/>
    </location>
</feature>
<dbReference type="GeneID" id="9625826"/>
<sequence>CFGCRTGRFLSPEELQAALNETKAEAVVLGGSGAFRTDGSTQLGVRKLISGLQGLVYDSDWLPSPSRSHMPTQAVPIWLCRRGQDDAALMVVEHVRRWRGASSVAWRVVGTETEAEGLVYRKHILSLCCAAHTTAQQRTMLRGLAEAR</sequence>
<dbReference type="RefSeq" id="XP_002953410.1">
    <property type="nucleotide sequence ID" value="XM_002953364.1"/>
</dbReference>
<dbReference type="OrthoDB" id="545882at2759"/>
<name>D8U4D1_VOLCA</name>
<organism evidence="2">
    <name type="scientific">Volvox carteri f. nagariensis</name>
    <dbReference type="NCBI Taxonomy" id="3068"/>
    <lineage>
        <taxon>Eukaryota</taxon>
        <taxon>Viridiplantae</taxon>
        <taxon>Chlorophyta</taxon>
        <taxon>core chlorophytes</taxon>
        <taxon>Chlorophyceae</taxon>
        <taxon>CS clade</taxon>
        <taxon>Chlamydomonadales</taxon>
        <taxon>Volvocaceae</taxon>
        <taxon>Volvox</taxon>
    </lineage>
</organism>
<proteinExistence type="predicted"/>
<gene>
    <name evidence="1" type="ORF">VOLCADRAFT_94187</name>
</gene>
<accession>D8U4D1</accession>
<dbReference type="Proteomes" id="UP000001058">
    <property type="component" value="Unassembled WGS sequence"/>
</dbReference>